<organism evidence="1 2">
    <name type="scientific">Macrostomum lignano</name>
    <dbReference type="NCBI Taxonomy" id="282301"/>
    <lineage>
        <taxon>Eukaryota</taxon>
        <taxon>Metazoa</taxon>
        <taxon>Spiralia</taxon>
        <taxon>Lophotrochozoa</taxon>
        <taxon>Platyhelminthes</taxon>
        <taxon>Rhabditophora</taxon>
        <taxon>Macrostomorpha</taxon>
        <taxon>Macrostomida</taxon>
        <taxon>Macrostomidae</taxon>
        <taxon>Macrostomum</taxon>
    </lineage>
</organism>
<proteinExistence type="predicted"/>
<evidence type="ECO:0000313" key="2">
    <source>
        <dbReference type="WBParaSite" id="maker-unitig_42935-snap-gene-0.1-mRNA-1"/>
    </source>
</evidence>
<dbReference type="AlphaFoldDB" id="A0A1I8FP81"/>
<accession>A0A1I8FP81</accession>
<reference evidence="2" key="1">
    <citation type="submission" date="2016-11" db="UniProtKB">
        <authorList>
            <consortium name="WormBaseParasite"/>
        </authorList>
    </citation>
    <scope>IDENTIFICATION</scope>
</reference>
<evidence type="ECO:0000313" key="1">
    <source>
        <dbReference type="Proteomes" id="UP000095280"/>
    </source>
</evidence>
<dbReference type="Proteomes" id="UP000095280">
    <property type="component" value="Unplaced"/>
</dbReference>
<sequence>FSTYVWRPAIGREKVDSLAIEDVTAIIFCVAYERKSHARSLKLFDSTPSCKQQVVHRETSIIH</sequence>
<dbReference type="WBParaSite" id="maker-unitig_42935-snap-gene-0.1-mRNA-1">
    <property type="protein sequence ID" value="maker-unitig_42935-snap-gene-0.1-mRNA-1"/>
    <property type="gene ID" value="maker-unitig_42935-snap-gene-0.1"/>
</dbReference>
<protein>
    <submittedName>
        <fullName evidence="2">BAH domain-containing protein</fullName>
    </submittedName>
</protein>
<keyword evidence="1" id="KW-1185">Reference proteome</keyword>
<name>A0A1I8FP81_9PLAT</name>